<dbReference type="PANTHER" id="PTHR47199:SF2">
    <property type="entry name" value="PHOTOSYSTEM II STABILITY_ASSEMBLY FACTOR HCF136, CHLOROPLASTIC"/>
    <property type="match status" value="1"/>
</dbReference>
<keyword evidence="3" id="KW-0812">Transmembrane</keyword>
<dbReference type="GO" id="GO:0009523">
    <property type="term" value="C:photosystem II"/>
    <property type="evidence" value="ECO:0007669"/>
    <property type="project" value="UniProtKB-KW"/>
</dbReference>
<feature type="domain" description="Photosynthesis system II assembly factor Ycf48/Hcf136-like" evidence="4">
    <location>
        <begin position="209"/>
        <end position="298"/>
    </location>
</feature>
<dbReference type="InterPro" id="IPR026444">
    <property type="entry name" value="Secre_tail"/>
</dbReference>
<dbReference type="Pfam" id="PF14870">
    <property type="entry name" value="PSII_BNR"/>
    <property type="match status" value="2"/>
</dbReference>
<sequence length="449" mass="49975">MSADGKLKGEQRMKKIIAIAMGILFSFLLTFGNNYHGCALAPNSNHGWVVTIESTLCYHTWNGGVNWEQQNIPTTRDFFDVFFLDSLNGWTANRLAMIWHTTDGGNTWHWQSLGMSKFATRIFFIDSLYGWAAAGEAIVIRTTDGETWQQVIINHLPADTVDFYGVSFVNRMKGWMVAGRYPELDTGGNVVFKQGQGYIVHSEDGGDSWVLQRRDTYYDFFDVKFKDELEGWVVGGNDSTMEACLFHTTDGGVTWHQQSIPTSAKYLRALELIDGTKLWAVGRNGTIIYSSNGGATWSVQTSGVDTTLFDVDFADSLRGLIAGNGVVLYTQNGGRNWQIANLAIMEKTYPPLRLPTLTAYPNPFSKSTVINLASPNGRAELHLAYSKFQIYDVTGKLIIARSGEQTGSSLVWDGKDSKGREVKPGIYFVTVSPHISDGTLYRLTLIKIK</sequence>
<reference evidence="5" key="1">
    <citation type="journal article" date="2020" name="mSystems">
        <title>Genome- and Community-Level Interaction Insights into Carbon Utilization and Element Cycling Functions of Hydrothermarchaeota in Hydrothermal Sediment.</title>
        <authorList>
            <person name="Zhou Z."/>
            <person name="Liu Y."/>
            <person name="Xu W."/>
            <person name="Pan J."/>
            <person name="Luo Z.H."/>
            <person name="Li M."/>
        </authorList>
    </citation>
    <scope>NUCLEOTIDE SEQUENCE [LARGE SCALE GENOMIC DNA]</scope>
    <source>
        <strain evidence="5">SpSt-876</strain>
    </source>
</reference>
<keyword evidence="3" id="KW-0472">Membrane</keyword>
<evidence type="ECO:0000256" key="3">
    <source>
        <dbReference type="SAM" id="Phobius"/>
    </source>
</evidence>
<keyword evidence="3" id="KW-1133">Transmembrane helix</keyword>
<organism evidence="5">
    <name type="scientific">candidate division WOR-3 bacterium</name>
    <dbReference type="NCBI Taxonomy" id="2052148"/>
    <lineage>
        <taxon>Bacteria</taxon>
        <taxon>Bacteria division WOR-3</taxon>
    </lineage>
</organism>
<evidence type="ECO:0000259" key="4">
    <source>
        <dbReference type="Pfam" id="PF14870"/>
    </source>
</evidence>
<keyword evidence="2" id="KW-0604">Photosystem II</keyword>
<dbReference type="InterPro" id="IPR028203">
    <property type="entry name" value="PSII_CF48-like_dom"/>
</dbReference>
<protein>
    <submittedName>
        <fullName evidence="5">T9SS type A sorting domain-containing protein</fullName>
    </submittedName>
</protein>
<proteinExistence type="predicted"/>
<keyword evidence="1" id="KW-0602">Photosynthesis</keyword>
<evidence type="ECO:0000256" key="1">
    <source>
        <dbReference type="ARBA" id="ARBA00022531"/>
    </source>
</evidence>
<gene>
    <name evidence="5" type="ORF">ENW73_00690</name>
</gene>
<dbReference type="InterPro" id="IPR015943">
    <property type="entry name" value="WD40/YVTN_repeat-like_dom_sf"/>
</dbReference>
<dbReference type="Gene3D" id="2.130.10.10">
    <property type="entry name" value="YVTN repeat-like/Quinoprotein amine dehydrogenase"/>
    <property type="match status" value="2"/>
</dbReference>
<dbReference type="PANTHER" id="PTHR47199">
    <property type="entry name" value="PHOTOSYSTEM II STABILITY/ASSEMBLY FACTOR HCF136, CHLOROPLASTIC"/>
    <property type="match status" value="1"/>
</dbReference>
<dbReference type="InterPro" id="IPR036278">
    <property type="entry name" value="Sialidase_sf"/>
</dbReference>
<evidence type="ECO:0000313" key="5">
    <source>
        <dbReference type="EMBL" id="HHS51372.1"/>
    </source>
</evidence>
<comment type="caution">
    <text evidence="5">The sequence shown here is derived from an EMBL/GenBank/DDBJ whole genome shotgun (WGS) entry which is preliminary data.</text>
</comment>
<dbReference type="EMBL" id="DTLI01000017">
    <property type="protein sequence ID" value="HHS51372.1"/>
    <property type="molecule type" value="Genomic_DNA"/>
</dbReference>
<dbReference type="Gene3D" id="2.60.40.4070">
    <property type="match status" value="1"/>
</dbReference>
<dbReference type="NCBIfam" id="TIGR04183">
    <property type="entry name" value="Por_Secre_tail"/>
    <property type="match status" value="1"/>
</dbReference>
<evidence type="ECO:0000256" key="2">
    <source>
        <dbReference type="ARBA" id="ARBA00023276"/>
    </source>
</evidence>
<accession>A0A7C6A827</accession>
<feature type="domain" description="Photosynthesis system II assembly factor Ycf48/Hcf136-like" evidence="4">
    <location>
        <begin position="41"/>
        <end position="110"/>
    </location>
</feature>
<dbReference type="GO" id="GO:0015979">
    <property type="term" value="P:photosynthesis"/>
    <property type="evidence" value="ECO:0007669"/>
    <property type="project" value="UniProtKB-KW"/>
</dbReference>
<dbReference type="SUPFAM" id="SSF50939">
    <property type="entry name" value="Sialidases"/>
    <property type="match status" value="1"/>
</dbReference>
<dbReference type="AlphaFoldDB" id="A0A7C6A827"/>
<feature type="transmembrane region" description="Helical" evidence="3">
    <location>
        <begin position="16"/>
        <end position="35"/>
    </location>
</feature>
<name>A0A7C6A827_UNCW3</name>